<reference evidence="2" key="1">
    <citation type="journal article" date="2022" name="Mol. Ecol. Resour.">
        <title>The genomes of chicory, endive, great burdock and yacon provide insights into Asteraceae palaeo-polyploidization history and plant inulin production.</title>
        <authorList>
            <person name="Fan W."/>
            <person name="Wang S."/>
            <person name="Wang H."/>
            <person name="Wang A."/>
            <person name="Jiang F."/>
            <person name="Liu H."/>
            <person name="Zhao H."/>
            <person name="Xu D."/>
            <person name="Zhang Y."/>
        </authorList>
    </citation>
    <scope>NUCLEOTIDE SEQUENCE [LARGE SCALE GENOMIC DNA]</scope>
    <source>
        <strain evidence="2">cv. Punajuju</strain>
    </source>
</reference>
<organism evidence="1 2">
    <name type="scientific">Cichorium intybus</name>
    <name type="common">Chicory</name>
    <dbReference type="NCBI Taxonomy" id="13427"/>
    <lineage>
        <taxon>Eukaryota</taxon>
        <taxon>Viridiplantae</taxon>
        <taxon>Streptophyta</taxon>
        <taxon>Embryophyta</taxon>
        <taxon>Tracheophyta</taxon>
        <taxon>Spermatophyta</taxon>
        <taxon>Magnoliopsida</taxon>
        <taxon>eudicotyledons</taxon>
        <taxon>Gunneridae</taxon>
        <taxon>Pentapetalae</taxon>
        <taxon>asterids</taxon>
        <taxon>campanulids</taxon>
        <taxon>Asterales</taxon>
        <taxon>Asteraceae</taxon>
        <taxon>Cichorioideae</taxon>
        <taxon>Cichorieae</taxon>
        <taxon>Cichoriinae</taxon>
        <taxon>Cichorium</taxon>
    </lineage>
</organism>
<evidence type="ECO:0000313" key="1">
    <source>
        <dbReference type="EMBL" id="KAI3780276.1"/>
    </source>
</evidence>
<accession>A0ACB9GAM2</accession>
<name>A0ACB9GAM2_CICIN</name>
<comment type="caution">
    <text evidence="1">The sequence shown here is derived from an EMBL/GenBank/DDBJ whole genome shotgun (WGS) entry which is preliminary data.</text>
</comment>
<gene>
    <name evidence="1" type="ORF">L2E82_10250</name>
</gene>
<dbReference type="Proteomes" id="UP001055811">
    <property type="component" value="Linkage Group LG02"/>
</dbReference>
<evidence type="ECO:0000313" key="2">
    <source>
        <dbReference type="Proteomes" id="UP001055811"/>
    </source>
</evidence>
<reference evidence="1 2" key="2">
    <citation type="journal article" date="2022" name="Mol. Ecol. Resour.">
        <title>The genomes of chicory, endive, great burdock and yacon provide insights into Asteraceae paleo-polyploidization history and plant inulin production.</title>
        <authorList>
            <person name="Fan W."/>
            <person name="Wang S."/>
            <person name="Wang H."/>
            <person name="Wang A."/>
            <person name="Jiang F."/>
            <person name="Liu H."/>
            <person name="Zhao H."/>
            <person name="Xu D."/>
            <person name="Zhang Y."/>
        </authorList>
    </citation>
    <scope>NUCLEOTIDE SEQUENCE [LARGE SCALE GENOMIC DNA]</scope>
    <source>
        <strain evidence="2">cv. Punajuju</strain>
        <tissue evidence="1">Leaves</tissue>
    </source>
</reference>
<proteinExistence type="predicted"/>
<protein>
    <submittedName>
        <fullName evidence="1">Uncharacterized protein</fullName>
    </submittedName>
</protein>
<keyword evidence="2" id="KW-1185">Reference proteome</keyword>
<sequence>MEFDNLDYETLRALDSDSGPTTNSMSEEDVNYLPVHKYKVANFKVVPRIPSKGKLNYCNGTCIKLEPEDVGNYVMLSNIYADLGRWDGVSRVRKLIRGKIMSKMVQFY</sequence>
<dbReference type="EMBL" id="CM042010">
    <property type="protein sequence ID" value="KAI3780276.1"/>
    <property type="molecule type" value="Genomic_DNA"/>
</dbReference>